<keyword evidence="13" id="KW-0675">Receptor</keyword>
<feature type="region of interest" description="Disordered" evidence="16">
    <location>
        <begin position="632"/>
        <end position="664"/>
    </location>
</feature>
<dbReference type="PROSITE" id="PS00107">
    <property type="entry name" value="PROTEIN_KINASE_ATP"/>
    <property type="match status" value="1"/>
</dbReference>
<keyword evidence="5 17" id="KW-0812">Transmembrane</keyword>
<evidence type="ECO:0000256" key="13">
    <source>
        <dbReference type="ARBA" id="ARBA00023170"/>
    </source>
</evidence>
<evidence type="ECO:0000259" key="19">
    <source>
        <dbReference type="PROSITE" id="PS50011"/>
    </source>
</evidence>
<evidence type="ECO:0000313" key="21">
    <source>
        <dbReference type="EMBL" id="KAL3627582.1"/>
    </source>
</evidence>
<evidence type="ECO:0000256" key="1">
    <source>
        <dbReference type="ARBA" id="ARBA00004167"/>
    </source>
</evidence>
<dbReference type="Pfam" id="PF01657">
    <property type="entry name" value="Stress-antifung"/>
    <property type="match status" value="2"/>
</dbReference>
<keyword evidence="3" id="KW-0597">Phosphoprotein</keyword>
<evidence type="ECO:0000256" key="6">
    <source>
        <dbReference type="ARBA" id="ARBA00022729"/>
    </source>
</evidence>
<evidence type="ECO:0000256" key="8">
    <source>
        <dbReference type="ARBA" id="ARBA00022741"/>
    </source>
</evidence>
<keyword evidence="22" id="KW-1185">Reference proteome</keyword>
<dbReference type="InterPro" id="IPR002902">
    <property type="entry name" value="GNK2"/>
</dbReference>
<evidence type="ECO:0000256" key="17">
    <source>
        <dbReference type="SAM" id="Phobius"/>
    </source>
</evidence>
<dbReference type="InterPro" id="IPR000719">
    <property type="entry name" value="Prot_kinase_dom"/>
</dbReference>
<dbReference type="InterPro" id="IPR017441">
    <property type="entry name" value="Protein_kinase_ATP_BS"/>
</dbReference>
<dbReference type="FunFam" id="1.10.510.10:FF:000343">
    <property type="entry name" value="Cysteine-rich receptor-like protein kinase 28"/>
    <property type="match status" value="1"/>
</dbReference>
<keyword evidence="2" id="KW-0723">Serine/threonine-protein kinase</keyword>
<keyword evidence="7" id="KW-0677">Repeat</keyword>
<keyword evidence="9" id="KW-0418">Kinase</keyword>
<keyword evidence="14" id="KW-0325">Glycoprotein</keyword>
<feature type="chain" id="PRO_5044814363" evidence="18">
    <location>
        <begin position="21"/>
        <end position="664"/>
    </location>
</feature>
<dbReference type="CDD" id="cd23509">
    <property type="entry name" value="Gnk2-like"/>
    <property type="match status" value="2"/>
</dbReference>
<name>A0ABD3CDH3_9LAMI</name>
<comment type="subcellular location">
    <subcellularLocation>
        <location evidence="1">Membrane</location>
        <topology evidence="1">Single-pass membrane protein</topology>
    </subcellularLocation>
</comment>
<keyword evidence="8 15" id="KW-0547">Nucleotide-binding</keyword>
<feature type="domain" description="Protein kinase" evidence="19">
    <location>
        <begin position="333"/>
        <end position="609"/>
    </location>
</feature>
<feature type="binding site" evidence="15">
    <location>
        <position position="361"/>
    </location>
    <ligand>
        <name>ATP</name>
        <dbReference type="ChEBI" id="CHEBI:30616"/>
    </ligand>
</feature>
<comment type="caution">
    <text evidence="21">The sequence shown here is derived from an EMBL/GenBank/DDBJ whole genome shotgun (WGS) entry which is preliminary data.</text>
</comment>
<feature type="transmembrane region" description="Helical" evidence="17">
    <location>
        <begin position="274"/>
        <end position="295"/>
    </location>
</feature>
<dbReference type="AlphaFoldDB" id="A0ABD3CDH3"/>
<dbReference type="Gene3D" id="3.30.430.20">
    <property type="entry name" value="Gnk2 domain, C-X8-C-X2-C motif"/>
    <property type="match status" value="2"/>
</dbReference>
<evidence type="ECO:0000256" key="2">
    <source>
        <dbReference type="ARBA" id="ARBA00022527"/>
    </source>
</evidence>
<keyword evidence="11 17" id="KW-1133">Transmembrane helix</keyword>
<dbReference type="GO" id="GO:0004674">
    <property type="term" value="F:protein serine/threonine kinase activity"/>
    <property type="evidence" value="ECO:0007669"/>
    <property type="project" value="UniProtKB-KW"/>
</dbReference>
<dbReference type="Proteomes" id="UP001632038">
    <property type="component" value="Unassembled WGS sequence"/>
</dbReference>
<evidence type="ECO:0000313" key="22">
    <source>
        <dbReference type="Proteomes" id="UP001632038"/>
    </source>
</evidence>
<evidence type="ECO:0000256" key="7">
    <source>
        <dbReference type="ARBA" id="ARBA00022737"/>
    </source>
</evidence>
<evidence type="ECO:0000256" key="10">
    <source>
        <dbReference type="ARBA" id="ARBA00022840"/>
    </source>
</evidence>
<evidence type="ECO:0000256" key="4">
    <source>
        <dbReference type="ARBA" id="ARBA00022679"/>
    </source>
</evidence>
<accession>A0ABD3CDH3</accession>
<evidence type="ECO:0000256" key="12">
    <source>
        <dbReference type="ARBA" id="ARBA00023136"/>
    </source>
</evidence>
<dbReference type="FunFam" id="3.30.430.20:FF:000003">
    <property type="entry name" value="Cysteine-rich RLK (RECEPTOR-like protein kinase) 10"/>
    <property type="match status" value="1"/>
</dbReference>
<proteinExistence type="predicted"/>
<dbReference type="FunFam" id="3.30.200.20:FF:000142">
    <property type="entry name" value="Cysteine-rich receptor-like protein kinase 10"/>
    <property type="match status" value="1"/>
</dbReference>
<dbReference type="PANTHER" id="PTHR27002">
    <property type="entry name" value="RECEPTOR-LIKE SERINE/THREONINE-PROTEIN KINASE SD1-8"/>
    <property type="match status" value="1"/>
</dbReference>
<reference evidence="22" key="1">
    <citation type="journal article" date="2024" name="IScience">
        <title>Strigolactones Initiate the Formation of Haustorium-like Structures in Castilleja.</title>
        <authorList>
            <person name="Buerger M."/>
            <person name="Peterson D."/>
            <person name="Chory J."/>
        </authorList>
    </citation>
    <scope>NUCLEOTIDE SEQUENCE [LARGE SCALE GENOMIC DNA]</scope>
</reference>
<dbReference type="FunFam" id="3.30.430.20:FF:000002">
    <property type="entry name" value="Cysteine-rich receptor-like protein kinase 10"/>
    <property type="match status" value="1"/>
</dbReference>
<evidence type="ECO:0000256" key="9">
    <source>
        <dbReference type="ARBA" id="ARBA00022777"/>
    </source>
</evidence>
<organism evidence="21 22">
    <name type="scientific">Castilleja foliolosa</name>
    <dbReference type="NCBI Taxonomy" id="1961234"/>
    <lineage>
        <taxon>Eukaryota</taxon>
        <taxon>Viridiplantae</taxon>
        <taxon>Streptophyta</taxon>
        <taxon>Embryophyta</taxon>
        <taxon>Tracheophyta</taxon>
        <taxon>Spermatophyta</taxon>
        <taxon>Magnoliopsida</taxon>
        <taxon>eudicotyledons</taxon>
        <taxon>Gunneridae</taxon>
        <taxon>Pentapetalae</taxon>
        <taxon>asterids</taxon>
        <taxon>lamiids</taxon>
        <taxon>Lamiales</taxon>
        <taxon>Orobanchaceae</taxon>
        <taxon>Pedicularideae</taxon>
        <taxon>Castillejinae</taxon>
        <taxon>Castilleja</taxon>
    </lineage>
</organism>
<feature type="domain" description="Gnk2-homologous" evidence="20">
    <location>
        <begin position="19"/>
        <end position="121"/>
    </location>
</feature>
<keyword evidence="4" id="KW-0808">Transferase</keyword>
<dbReference type="Gene3D" id="3.30.200.20">
    <property type="entry name" value="Phosphorylase Kinase, domain 1"/>
    <property type="match status" value="1"/>
</dbReference>
<feature type="compositionally biased region" description="Polar residues" evidence="16">
    <location>
        <begin position="632"/>
        <end position="657"/>
    </location>
</feature>
<feature type="signal peptide" evidence="18">
    <location>
        <begin position="1"/>
        <end position="20"/>
    </location>
</feature>
<dbReference type="GO" id="GO:0005524">
    <property type="term" value="F:ATP binding"/>
    <property type="evidence" value="ECO:0007669"/>
    <property type="project" value="UniProtKB-UniRule"/>
</dbReference>
<protein>
    <submittedName>
        <fullName evidence="21">Uncharacterized protein</fullName>
    </submittedName>
</protein>
<dbReference type="InterPro" id="IPR038408">
    <property type="entry name" value="GNK2_sf"/>
</dbReference>
<evidence type="ECO:0000256" key="14">
    <source>
        <dbReference type="ARBA" id="ARBA00023180"/>
    </source>
</evidence>
<dbReference type="PANTHER" id="PTHR27002:SF181">
    <property type="entry name" value="RECEPTOR-LIKE SERINE_THREONINE-PROTEIN KINASE"/>
    <property type="match status" value="1"/>
</dbReference>
<dbReference type="GO" id="GO:0009737">
    <property type="term" value="P:response to abscisic acid"/>
    <property type="evidence" value="ECO:0007669"/>
    <property type="project" value="UniProtKB-ARBA"/>
</dbReference>
<dbReference type="InterPro" id="IPR008271">
    <property type="entry name" value="Ser/Thr_kinase_AS"/>
</dbReference>
<keyword evidence="12 17" id="KW-0472">Membrane</keyword>
<dbReference type="Gene3D" id="1.10.510.10">
    <property type="entry name" value="Transferase(Phosphotransferase) domain 1"/>
    <property type="match status" value="1"/>
</dbReference>
<evidence type="ECO:0000256" key="5">
    <source>
        <dbReference type="ARBA" id="ARBA00022692"/>
    </source>
</evidence>
<keyword evidence="10 15" id="KW-0067">ATP-binding</keyword>
<dbReference type="PROSITE" id="PS00108">
    <property type="entry name" value="PROTEIN_KINASE_ST"/>
    <property type="match status" value="1"/>
</dbReference>
<dbReference type="GO" id="GO:0016020">
    <property type="term" value="C:membrane"/>
    <property type="evidence" value="ECO:0007669"/>
    <property type="project" value="UniProtKB-SubCell"/>
</dbReference>
<evidence type="ECO:0000256" key="16">
    <source>
        <dbReference type="SAM" id="MobiDB-lite"/>
    </source>
</evidence>
<dbReference type="InterPro" id="IPR011009">
    <property type="entry name" value="Kinase-like_dom_sf"/>
</dbReference>
<gene>
    <name evidence="21" type="ORF">CASFOL_028945</name>
</gene>
<dbReference type="SUPFAM" id="SSF56112">
    <property type="entry name" value="Protein kinase-like (PK-like)"/>
    <property type="match status" value="1"/>
</dbReference>
<evidence type="ECO:0000259" key="20">
    <source>
        <dbReference type="PROSITE" id="PS51473"/>
    </source>
</evidence>
<evidence type="ECO:0000256" key="3">
    <source>
        <dbReference type="ARBA" id="ARBA00022553"/>
    </source>
</evidence>
<dbReference type="InterPro" id="IPR001245">
    <property type="entry name" value="Ser-Thr/Tyr_kinase_cat_dom"/>
</dbReference>
<feature type="domain" description="Gnk2-homologous" evidence="20">
    <location>
        <begin position="127"/>
        <end position="234"/>
    </location>
</feature>
<evidence type="ECO:0000256" key="15">
    <source>
        <dbReference type="PROSITE-ProRule" id="PRU10141"/>
    </source>
</evidence>
<sequence length="664" mass="73757">MMLFSALLFLLLQTNLLFLAQSICQNTNGNYTTNSTYSNNLNTVLASIPENIDTNTFYSDSVGQGQDRANAIALCRADLEPQTCQDCIQNLTAVLRTSCPNQRQAVDWTDMCMVRYSNETMLGEPSTSPRMWWWNTQNATNPTVFMTDLRRHIDDLRGQAAGGGSEVKVAAGNVTANDFQFIFALVQCTPDLSSDECSSCLIEVTADIPRCCDRRRGGRVTSPSCTLRYETYSFYNQTRLRELVAVPPAPQPPLPPVTPPPPGTNSGNNTTRTIIIVVVSIAACLILAVFVFIFLRKRIKQKPEEVHENIDDISTAESLKYTLSTIRTATNDFSDDNKLGEGGFGTVYKGKLSNDQEIAVKRLSKDSGQGDQEFKNEVLLLAKLQHRNLVRLLGFCLEGIERLLIYEFVQNASLDQFIFDPIKRSVLDWDKRYKIIGGIARGILYLHEDSQVRIIHRDLKPSNVLLDGAMNPKIADFGMARLFGQDDTQGNTSKIAGTFGYMAPEYAMHGLFSIKSDVFSFGVLVLEIISGQKNNNVRRGEIVEDLLSFAWKNWHERTPVEILDPSLRSGSGSISDMVRCIHIALLCVQENAADRPTMASVVLMLNSFSITLAIPSEPAFYMPSDYGSDTSALLHNKSSSNSNVQTQSDTSSRNEASISDLYPR</sequence>
<evidence type="ECO:0000256" key="18">
    <source>
        <dbReference type="SAM" id="SignalP"/>
    </source>
</evidence>
<dbReference type="PROSITE" id="PS50011">
    <property type="entry name" value="PROTEIN_KINASE_DOM"/>
    <property type="match status" value="1"/>
</dbReference>
<dbReference type="CDD" id="cd14066">
    <property type="entry name" value="STKc_IRAK"/>
    <property type="match status" value="1"/>
</dbReference>
<dbReference type="EMBL" id="JAVIJP010000039">
    <property type="protein sequence ID" value="KAL3627582.1"/>
    <property type="molecule type" value="Genomic_DNA"/>
</dbReference>
<dbReference type="Pfam" id="PF07714">
    <property type="entry name" value="PK_Tyr_Ser-Thr"/>
    <property type="match status" value="1"/>
</dbReference>
<dbReference type="PROSITE" id="PS51473">
    <property type="entry name" value="GNK2"/>
    <property type="match status" value="2"/>
</dbReference>
<dbReference type="SMART" id="SM00220">
    <property type="entry name" value="S_TKc"/>
    <property type="match status" value="1"/>
</dbReference>
<keyword evidence="6 18" id="KW-0732">Signal</keyword>
<evidence type="ECO:0000256" key="11">
    <source>
        <dbReference type="ARBA" id="ARBA00022989"/>
    </source>
</evidence>